<sequence>MIIELNRNDSNKTILGEALFNELNQVLIKAQSHLSDKTYDAFKIFKSAKLINFTIKCFSLEVSKKTGVPKKPQSTGFLEYASNRIKLDLALQKIVANLKKPIKKWTEFVWDFENKGKLFCVTDFKFQNGNISDGEFKHLSSNTKSPEKEFSKCINILAEKVYQADLFETLSELLSIDDSAKITSIKDLVLFKRFFELNHTEYKPSNGESSMILLAKELKEDKDVYLVDEPEKSLGNDFISDFIVPILKDLAKSGKRIVIATHDANIAVRTLPYNSIYREHTPEGYKTYQGNPFSNRLKIINGDDWLDWKEKSMTTLEGGRNAFGERKGIYGNN</sequence>
<evidence type="ECO:0000313" key="1">
    <source>
        <dbReference type="EMBL" id="TGN13974.1"/>
    </source>
</evidence>
<dbReference type="InterPro" id="IPR027417">
    <property type="entry name" value="P-loop_NTPase"/>
</dbReference>
<proteinExistence type="predicted"/>
<keyword evidence="2" id="KW-1185">Reference proteome</keyword>
<name>A0A4R9LUD6_9LEPT</name>
<dbReference type="Gene3D" id="3.40.50.300">
    <property type="entry name" value="P-loop containing nucleotide triphosphate hydrolases"/>
    <property type="match status" value="1"/>
</dbReference>
<dbReference type="SUPFAM" id="SSF52540">
    <property type="entry name" value="P-loop containing nucleoside triphosphate hydrolases"/>
    <property type="match status" value="1"/>
</dbReference>
<evidence type="ECO:0008006" key="3">
    <source>
        <dbReference type="Google" id="ProtNLM"/>
    </source>
</evidence>
<organism evidence="1 2">
    <name type="scientific">Leptospira ilyithenensis</name>
    <dbReference type="NCBI Taxonomy" id="2484901"/>
    <lineage>
        <taxon>Bacteria</taxon>
        <taxon>Pseudomonadati</taxon>
        <taxon>Spirochaetota</taxon>
        <taxon>Spirochaetia</taxon>
        <taxon>Leptospirales</taxon>
        <taxon>Leptospiraceae</taxon>
        <taxon>Leptospira</taxon>
    </lineage>
</organism>
<dbReference type="Proteomes" id="UP000298264">
    <property type="component" value="Unassembled WGS sequence"/>
</dbReference>
<dbReference type="AlphaFoldDB" id="A0A4R9LUD6"/>
<gene>
    <name evidence="1" type="ORF">EHS11_03025</name>
</gene>
<protein>
    <recommendedName>
        <fullName evidence="3">ATP-binding protein</fullName>
    </recommendedName>
</protein>
<reference evidence="1" key="1">
    <citation type="journal article" date="2019" name="PLoS Negl. Trop. Dis.">
        <title>Revisiting the worldwide diversity of Leptospira species in the environment.</title>
        <authorList>
            <person name="Vincent A.T."/>
            <person name="Schiettekatte O."/>
            <person name="Bourhy P."/>
            <person name="Veyrier F.J."/>
            <person name="Picardeau M."/>
        </authorList>
    </citation>
    <scope>NUCLEOTIDE SEQUENCE [LARGE SCALE GENOMIC DNA]</scope>
    <source>
        <strain evidence="1">201400974</strain>
    </source>
</reference>
<accession>A0A4R9LUD6</accession>
<dbReference type="RefSeq" id="WP_135762947.1">
    <property type="nucleotide sequence ID" value="NZ_RQHV01000021.1"/>
</dbReference>
<dbReference type="OrthoDB" id="9791620at2"/>
<dbReference type="EMBL" id="RQHV01000021">
    <property type="protein sequence ID" value="TGN13974.1"/>
    <property type="molecule type" value="Genomic_DNA"/>
</dbReference>
<dbReference type="CDD" id="cd00267">
    <property type="entry name" value="ABC_ATPase"/>
    <property type="match status" value="1"/>
</dbReference>
<comment type="caution">
    <text evidence="1">The sequence shown here is derived from an EMBL/GenBank/DDBJ whole genome shotgun (WGS) entry which is preliminary data.</text>
</comment>
<evidence type="ECO:0000313" key="2">
    <source>
        <dbReference type="Proteomes" id="UP000298264"/>
    </source>
</evidence>